<name>A0A0H3KMQ9_BURM1</name>
<proteinExistence type="predicted"/>
<dbReference type="STRING" id="395019.BMULJ_04665"/>
<keyword evidence="2" id="KW-1185">Reference proteome</keyword>
<evidence type="ECO:0000313" key="2">
    <source>
        <dbReference type="Proteomes" id="UP000008815"/>
    </source>
</evidence>
<protein>
    <submittedName>
        <fullName evidence="1">Bacteriophage protein</fullName>
    </submittedName>
</protein>
<evidence type="ECO:0000313" key="1">
    <source>
        <dbReference type="EMBL" id="BAG46515.1"/>
    </source>
</evidence>
<dbReference type="KEGG" id="bmj:BMULJ_04665"/>
<dbReference type="EMBL" id="AP009386">
    <property type="protein sequence ID" value="BAG46515.1"/>
    <property type="molecule type" value="Genomic_DNA"/>
</dbReference>
<sequence length="36" mass="3798">MMAWLSLSRFARLTSSSSLSPQAASMLPKMIAAAIA</sequence>
<gene>
    <name evidence="1" type="ordered locus">BMULJ_04665</name>
</gene>
<dbReference type="HOGENOM" id="CLU_3355025_0_0_4"/>
<reference evidence="1 2" key="1">
    <citation type="submission" date="2007-04" db="EMBL/GenBank/DDBJ databases">
        <title>Complete genome sequence of Burkholderia multivorans ATCC 17616.</title>
        <authorList>
            <person name="Ohtsubo Y."/>
            <person name="Yamashita A."/>
            <person name="Kurokawa K."/>
            <person name="Takami H."/>
            <person name="Yuhara S."/>
            <person name="Nishiyama E."/>
            <person name="Endo R."/>
            <person name="Miyazaki R."/>
            <person name="Ono A."/>
            <person name="Yano K."/>
            <person name="Ito M."/>
            <person name="Sota M."/>
            <person name="Yuji N."/>
            <person name="Hattori M."/>
            <person name="Tsuda M."/>
        </authorList>
    </citation>
    <scope>NUCLEOTIDE SEQUENCE [LARGE SCALE GENOMIC DNA]</scope>
    <source>
        <strain evidence="2">ATCC 17616 / 249</strain>
    </source>
</reference>
<organism evidence="1 2">
    <name type="scientific">Burkholderia multivorans (strain ATCC 17616 / 249)</name>
    <dbReference type="NCBI Taxonomy" id="395019"/>
    <lineage>
        <taxon>Bacteria</taxon>
        <taxon>Pseudomonadati</taxon>
        <taxon>Pseudomonadota</taxon>
        <taxon>Betaproteobacteria</taxon>
        <taxon>Burkholderiales</taxon>
        <taxon>Burkholderiaceae</taxon>
        <taxon>Burkholderia</taxon>
        <taxon>Burkholderia cepacia complex</taxon>
    </lineage>
</organism>
<accession>A0A0H3KMQ9</accession>
<dbReference type="Proteomes" id="UP000008815">
    <property type="component" value="Chromosome 2"/>
</dbReference>
<dbReference type="AlphaFoldDB" id="A0A0H3KMQ9"/>